<sequence>MALKILVLSTTNSTLGPMAQGFLDYYSSKKTKVISAGLKPLPINEMTLKVMDSLGIPVEQSRKSFEDIEEITFDYIFTFSRKANDLAVKTAKRAQIFHLDMDNLDEVNGTNKEVKQAFKASRKELQNYCIEFAENHLQKKIKKD</sequence>
<accession>A0A2S6IQ35</accession>
<evidence type="ECO:0000259" key="2">
    <source>
        <dbReference type="SMART" id="SM00226"/>
    </source>
</evidence>
<dbReference type="Gene3D" id="3.40.50.2300">
    <property type="match status" value="1"/>
</dbReference>
<name>A0A2S6IQ35_9FLAO</name>
<dbReference type="EMBL" id="PTJE01000001">
    <property type="protein sequence ID" value="PPK96349.1"/>
    <property type="molecule type" value="Genomic_DNA"/>
</dbReference>
<gene>
    <name evidence="3" type="ORF">LY01_00168</name>
</gene>
<dbReference type="GO" id="GO:0046685">
    <property type="term" value="P:response to arsenic-containing substance"/>
    <property type="evidence" value="ECO:0007669"/>
    <property type="project" value="UniProtKB-KW"/>
</dbReference>
<keyword evidence="4" id="KW-1185">Reference proteome</keyword>
<dbReference type="AlphaFoldDB" id="A0A2S6IQ35"/>
<keyword evidence="1" id="KW-0059">Arsenical resistance</keyword>
<dbReference type="PANTHER" id="PTHR43428">
    <property type="entry name" value="ARSENATE REDUCTASE"/>
    <property type="match status" value="1"/>
</dbReference>
<evidence type="ECO:0000313" key="3">
    <source>
        <dbReference type="EMBL" id="PPK96349.1"/>
    </source>
</evidence>
<reference evidence="3 4" key="1">
    <citation type="submission" date="2018-02" db="EMBL/GenBank/DDBJ databases">
        <title>Genomic Encyclopedia of Archaeal and Bacterial Type Strains, Phase II (KMG-II): from individual species to whole genera.</title>
        <authorList>
            <person name="Goeker M."/>
        </authorList>
    </citation>
    <scope>NUCLEOTIDE SEQUENCE [LARGE SCALE GENOMIC DNA]</scope>
    <source>
        <strain evidence="3 4">DSM 16809</strain>
    </source>
</reference>
<protein>
    <submittedName>
        <fullName evidence="3">Protein-tyrosine-phosphatase</fullName>
    </submittedName>
</protein>
<feature type="domain" description="Phosphotyrosine protein phosphatase I" evidence="2">
    <location>
        <begin position="3"/>
        <end position="135"/>
    </location>
</feature>
<dbReference type="OrthoDB" id="9793058at2"/>
<organism evidence="3 4">
    <name type="scientific">Nonlabens xylanidelens</name>
    <dbReference type="NCBI Taxonomy" id="191564"/>
    <lineage>
        <taxon>Bacteria</taxon>
        <taxon>Pseudomonadati</taxon>
        <taxon>Bacteroidota</taxon>
        <taxon>Flavobacteriia</taxon>
        <taxon>Flavobacteriales</taxon>
        <taxon>Flavobacteriaceae</taxon>
        <taxon>Nonlabens</taxon>
    </lineage>
</organism>
<dbReference type="Pfam" id="PF01451">
    <property type="entry name" value="LMWPc"/>
    <property type="match status" value="1"/>
</dbReference>
<evidence type="ECO:0000313" key="4">
    <source>
        <dbReference type="Proteomes" id="UP000239002"/>
    </source>
</evidence>
<proteinExistence type="predicted"/>
<comment type="caution">
    <text evidence="3">The sequence shown here is derived from an EMBL/GenBank/DDBJ whole genome shotgun (WGS) entry which is preliminary data.</text>
</comment>
<dbReference type="Proteomes" id="UP000239002">
    <property type="component" value="Unassembled WGS sequence"/>
</dbReference>
<dbReference type="PANTHER" id="PTHR43428:SF1">
    <property type="entry name" value="ARSENATE REDUCTASE"/>
    <property type="match status" value="1"/>
</dbReference>
<dbReference type="RefSeq" id="WP_104513919.1">
    <property type="nucleotide sequence ID" value="NZ_MQVW01000022.1"/>
</dbReference>
<dbReference type="SUPFAM" id="SSF52788">
    <property type="entry name" value="Phosphotyrosine protein phosphatases I"/>
    <property type="match status" value="1"/>
</dbReference>
<dbReference type="SMART" id="SM00226">
    <property type="entry name" value="LMWPc"/>
    <property type="match status" value="1"/>
</dbReference>
<dbReference type="InterPro" id="IPR036196">
    <property type="entry name" value="Ptyr_pPase_sf"/>
</dbReference>
<evidence type="ECO:0000256" key="1">
    <source>
        <dbReference type="ARBA" id="ARBA00022849"/>
    </source>
</evidence>
<dbReference type="InterPro" id="IPR023485">
    <property type="entry name" value="Ptyr_pPase"/>
</dbReference>